<feature type="compositionally biased region" description="Low complexity" evidence="2">
    <location>
        <begin position="1"/>
        <end position="17"/>
    </location>
</feature>
<dbReference type="Pfam" id="PF00109">
    <property type="entry name" value="ketoacyl-synt"/>
    <property type="match status" value="1"/>
</dbReference>
<dbReference type="RefSeq" id="WP_282698436.1">
    <property type="nucleotide sequence ID" value="NZ_JAAGKO020000006.1"/>
</dbReference>
<dbReference type="SUPFAM" id="SSF53901">
    <property type="entry name" value="Thiolase-like"/>
    <property type="match status" value="2"/>
</dbReference>
<dbReference type="InterPro" id="IPR016039">
    <property type="entry name" value="Thiolase-like"/>
</dbReference>
<feature type="domain" description="Beta-ketoacyl synthase-like N-terminal" evidence="3">
    <location>
        <begin position="24"/>
        <end position="242"/>
    </location>
</feature>
<keyword evidence="6" id="KW-1185">Reference proteome</keyword>
<dbReference type="Gene3D" id="3.40.47.10">
    <property type="match status" value="1"/>
</dbReference>
<gene>
    <name evidence="4" type="ORF">POF43_006990</name>
    <name evidence="5" type="ORF">POF50_001155</name>
</gene>
<evidence type="ECO:0000313" key="6">
    <source>
        <dbReference type="Proteomes" id="UP001156398"/>
    </source>
</evidence>
<dbReference type="GO" id="GO:0004315">
    <property type="term" value="F:3-oxoacyl-[acyl-carrier-protein] synthase activity"/>
    <property type="evidence" value="ECO:0007669"/>
    <property type="project" value="TreeGrafter"/>
</dbReference>
<dbReference type="EMBL" id="JAAGKO020000006">
    <property type="protein sequence ID" value="MDI5962460.1"/>
    <property type="molecule type" value="Genomic_DNA"/>
</dbReference>
<organism evidence="5">
    <name type="scientific">Streptantibioticus silvisoli</name>
    <dbReference type="NCBI Taxonomy" id="2705255"/>
    <lineage>
        <taxon>Bacteria</taxon>
        <taxon>Bacillati</taxon>
        <taxon>Actinomycetota</taxon>
        <taxon>Actinomycetes</taxon>
        <taxon>Kitasatosporales</taxon>
        <taxon>Streptomycetaceae</taxon>
        <taxon>Streptantibioticus</taxon>
    </lineage>
</organism>
<protein>
    <submittedName>
        <fullName evidence="5">Beta-ketoacyl synthase N-terminal-like domain-containing protein</fullName>
    </submittedName>
</protein>
<evidence type="ECO:0000313" key="5">
    <source>
        <dbReference type="EMBL" id="MDI5967971.1"/>
    </source>
</evidence>
<dbReference type="Proteomes" id="UP001156398">
    <property type="component" value="Unassembled WGS sequence"/>
</dbReference>
<feature type="region of interest" description="Disordered" evidence="2">
    <location>
        <begin position="1"/>
        <end position="22"/>
    </location>
</feature>
<proteinExistence type="predicted"/>
<comment type="caution">
    <text evidence="5">The sequence shown here is derived from an EMBL/GenBank/DDBJ whole genome shotgun (WGS) entry which is preliminary data.</text>
</comment>
<evidence type="ECO:0000259" key="3">
    <source>
        <dbReference type="Pfam" id="PF00109"/>
    </source>
</evidence>
<dbReference type="PANTHER" id="PTHR11712:SF336">
    <property type="entry name" value="3-OXOACYL-[ACYL-CARRIER-PROTEIN] SYNTHASE, MITOCHONDRIAL"/>
    <property type="match status" value="1"/>
</dbReference>
<dbReference type="AlphaFoldDB" id="A0AA90GX04"/>
<accession>A0AA90GX04</accession>
<evidence type="ECO:0000313" key="4">
    <source>
        <dbReference type="EMBL" id="MDI5962460.1"/>
    </source>
</evidence>
<sequence>MSGPAAALSASPAGTGPDQVRGPVITGWSAVSPYGIGRDAFVQGVSSGRATVSVLDTERWPGPDELACLVPDFDVREVLGKKGTRSMDRVSGLAVTAVRELIAESEGAGLPAGGEEVALVLGTTTGSAQSMMDITRDTLIHEKPFYIDPSHIPNALMNCAAGQCAIWYGLKGPNTTVAGGRASGLLALNYARRLLTAGRAHTILCGAAEEYSPARSWLERHTRHPDENATVLGEGCAVLRLQPPGTHPHPLAELLCITTAITHPHHITTTLAHTIKRALHQTRLNPHDIWAVSPSTPPGTTADHERHALDLIFTDHTPHHIPAPGPIGDTAAATATFQITTLLSHHQQHPQPPNRIALITAIDRDGVLATALLRLL</sequence>
<evidence type="ECO:0000256" key="2">
    <source>
        <dbReference type="SAM" id="MobiDB-lite"/>
    </source>
</evidence>
<reference evidence="5 6" key="1">
    <citation type="submission" date="2023-05" db="EMBL/GenBank/DDBJ databases">
        <title>Streptantibioticus silvisoli sp. nov., acidotolerant actinomycetes 1 from pine litter.</title>
        <authorList>
            <person name="Swiecimska M."/>
            <person name="Golinska P."/>
            <person name="Sangal V."/>
            <person name="Wachnowicz B."/>
            <person name="Goodfellow M."/>
        </authorList>
    </citation>
    <scope>NUCLEOTIDE SEQUENCE</scope>
    <source>
        <strain evidence="5">SL13</strain>
        <strain evidence="4 6">SL54</strain>
    </source>
</reference>
<dbReference type="GO" id="GO:0006633">
    <property type="term" value="P:fatty acid biosynthetic process"/>
    <property type="evidence" value="ECO:0007669"/>
    <property type="project" value="TreeGrafter"/>
</dbReference>
<keyword evidence="1" id="KW-0808">Transferase</keyword>
<dbReference type="EMBL" id="JABXJJ020000001">
    <property type="protein sequence ID" value="MDI5967971.1"/>
    <property type="molecule type" value="Genomic_DNA"/>
</dbReference>
<evidence type="ECO:0000256" key="1">
    <source>
        <dbReference type="ARBA" id="ARBA00022679"/>
    </source>
</evidence>
<dbReference type="InterPro" id="IPR000794">
    <property type="entry name" value="Beta-ketoacyl_synthase"/>
</dbReference>
<name>A0AA90GX04_9ACTN</name>
<dbReference type="PANTHER" id="PTHR11712">
    <property type="entry name" value="POLYKETIDE SYNTHASE-RELATED"/>
    <property type="match status" value="1"/>
</dbReference>
<dbReference type="InterPro" id="IPR014030">
    <property type="entry name" value="Ketoacyl_synth_N"/>
</dbReference>